<evidence type="ECO:0000256" key="3">
    <source>
        <dbReference type="ARBA" id="ARBA00022692"/>
    </source>
</evidence>
<feature type="transmembrane region" description="Helical" evidence="6">
    <location>
        <begin position="93"/>
        <end position="112"/>
    </location>
</feature>
<keyword evidence="3 6" id="KW-0812">Transmembrane</keyword>
<evidence type="ECO:0000256" key="1">
    <source>
        <dbReference type="ARBA" id="ARBA00004651"/>
    </source>
</evidence>
<feature type="domain" description="ComEC/Rec2-related protein" evidence="7">
    <location>
        <begin position="254"/>
        <end position="537"/>
    </location>
</feature>
<keyword evidence="2" id="KW-1003">Cell membrane</keyword>
<feature type="transmembrane region" description="Helical" evidence="6">
    <location>
        <begin position="69"/>
        <end position="87"/>
    </location>
</feature>
<dbReference type="Proteomes" id="UP000503222">
    <property type="component" value="Chromosome"/>
</dbReference>
<evidence type="ECO:0000256" key="4">
    <source>
        <dbReference type="ARBA" id="ARBA00022989"/>
    </source>
</evidence>
<dbReference type="KEGG" id="spii:G7077_13495"/>
<comment type="subcellular location">
    <subcellularLocation>
        <location evidence="1">Cell membrane</location>
        <topology evidence="1">Multi-pass membrane protein</topology>
    </subcellularLocation>
</comment>
<gene>
    <name evidence="9" type="ORF">G7077_13495</name>
</gene>
<dbReference type="Pfam" id="PF03772">
    <property type="entry name" value="Competence"/>
    <property type="match status" value="1"/>
</dbReference>
<keyword evidence="5 6" id="KW-0472">Membrane</keyword>
<sequence length="599" mass="62445">MQWTSAPTIAGAPHPQRARGFGQARLSAILEGIEAFLERERAQLPLWLVAGFGAGIAGWFTLGSPAAWAAFLCLCAALAVVGLLFPPTRTGRAVSWFAAAAALGCALVWGRAEWIAAPKLSRPVVTEMTGRVVAVEQLVAKGDVRLLLVPDSKNLPPKVRVSAKVDGVSKDVNRGSLVRLRARLAPPPSMALPGSYDFSRDAWFKGIGGVGRVLGPVVLVKKGEGAFLDRTRERLGTHIRERLPGAKGGIAAALVTGDQNGVPEDDAEAMRRSGLTHLLSVSGLHIAAVIGAVMFLTLRLLALSETLALRFNLVLVSAAAAAGAVAGIFYTLLTGAQVPTVRSCVAALLVLAGIALGRDALSMRLLAVGALVVLLFRPEAIAGASFQFSFAAVAAIIALHSSAWARRHLQAREEPWWARGLRWFGGMIATGLAVEAALIPFALFHFHKAGLYGVGANILAIPLTTFVIMPLEAAALLADAIGLGAPLWAPTSWALGLLLGIAHAVAGTTGAVATVASIPTWCFALFAAGGLWICLWVSPIRWLGLAPVAFAAIGTLLKADRKFLEQTGGLAITLGSTPHVASVAAQVGDHPWAATTSPQ</sequence>
<organism evidence="9 10">
    <name type="scientific">Sphingomonas piscis</name>
    <dbReference type="NCBI Taxonomy" id="2714943"/>
    <lineage>
        <taxon>Bacteria</taxon>
        <taxon>Pseudomonadati</taxon>
        <taxon>Pseudomonadota</taxon>
        <taxon>Alphaproteobacteria</taxon>
        <taxon>Sphingomonadales</taxon>
        <taxon>Sphingomonadaceae</taxon>
        <taxon>Sphingomonas</taxon>
    </lineage>
</organism>
<feature type="transmembrane region" description="Helical" evidence="6">
    <location>
        <begin position="44"/>
        <end position="62"/>
    </location>
</feature>
<feature type="transmembrane region" description="Helical" evidence="6">
    <location>
        <begin position="380"/>
        <end position="399"/>
    </location>
</feature>
<dbReference type="Pfam" id="PF13567">
    <property type="entry name" value="DUF4131"/>
    <property type="match status" value="1"/>
</dbReference>
<protein>
    <submittedName>
        <fullName evidence="9">ComEC family competence protein</fullName>
    </submittedName>
</protein>
<evidence type="ECO:0000313" key="10">
    <source>
        <dbReference type="Proteomes" id="UP000503222"/>
    </source>
</evidence>
<dbReference type="AlphaFoldDB" id="A0A6G7YSQ8"/>
<evidence type="ECO:0000259" key="8">
    <source>
        <dbReference type="Pfam" id="PF13567"/>
    </source>
</evidence>
<dbReference type="InterPro" id="IPR004477">
    <property type="entry name" value="ComEC_N"/>
</dbReference>
<reference evidence="9 10" key="1">
    <citation type="submission" date="2020-03" db="EMBL/GenBank/DDBJ databases">
        <title>Sphingomonas sp. nov., isolated from fish.</title>
        <authorList>
            <person name="Hyun D.-W."/>
            <person name="Bae J.-W."/>
        </authorList>
    </citation>
    <scope>NUCLEOTIDE SEQUENCE [LARGE SCALE GENOMIC DNA]</scope>
    <source>
        <strain evidence="9 10">HDW15B</strain>
    </source>
</reference>
<feature type="transmembrane region" description="Helical" evidence="6">
    <location>
        <begin position="483"/>
        <end position="506"/>
    </location>
</feature>
<evidence type="ECO:0000256" key="2">
    <source>
        <dbReference type="ARBA" id="ARBA00022475"/>
    </source>
</evidence>
<dbReference type="InterPro" id="IPR052159">
    <property type="entry name" value="Competence_DNA_uptake"/>
</dbReference>
<feature type="transmembrane region" description="Helical" evidence="6">
    <location>
        <begin position="345"/>
        <end position="374"/>
    </location>
</feature>
<accession>A0A6G7YSQ8</accession>
<dbReference type="InterPro" id="IPR025405">
    <property type="entry name" value="DUF4131"/>
</dbReference>
<dbReference type="NCBIfam" id="TIGR00360">
    <property type="entry name" value="ComEC_N-term"/>
    <property type="match status" value="1"/>
</dbReference>
<evidence type="ECO:0000256" key="5">
    <source>
        <dbReference type="ARBA" id="ARBA00023136"/>
    </source>
</evidence>
<evidence type="ECO:0000256" key="6">
    <source>
        <dbReference type="SAM" id="Phobius"/>
    </source>
</evidence>
<keyword evidence="10" id="KW-1185">Reference proteome</keyword>
<feature type="transmembrane region" description="Helical" evidence="6">
    <location>
        <begin position="449"/>
        <end position="471"/>
    </location>
</feature>
<evidence type="ECO:0000313" key="9">
    <source>
        <dbReference type="EMBL" id="QIK79769.1"/>
    </source>
</evidence>
<feature type="transmembrane region" description="Helical" evidence="6">
    <location>
        <begin position="518"/>
        <end position="537"/>
    </location>
</feature>
<dbReference type="GO" id="GO:0005886">
    <property type="term" value="C:plasma membrane"/>
    <property type="evidence" value="ECO:0007669"/>
    <property type="project" value="UniProtKB-SubCell"/>
</dbReference>
<keyword evidence="4 6" id="KW-1133">Transmembrane helix</keyword>
<evidence type="ECO:0000259" key="7">
    <source>
        <dbReference type="Pfam" id="PF03772"/>
    </source>
</evidence>
<name>A0A6G7YSQ8_9SPHN</name>
<dbReference type="EMBL" id="CP049869">
    <property type="protein sequence ID" value="QIK79769.1"/>
    <property type="molecule type" value="Genomic_DNA"/>
</dbReference>
<feature type="transmembrane region" description="Helical" evidence="6">
    <location>
        <begin position="420"/>
        <end position="443"/>
    </location>
</feature>
<dbReference type="PANTHER" id="PTHR30619:SF1">
    <property type="entry name" value="RECOMBINATION PROTEIN 2"/>
    <property type="match status" value="1"/>
</dbReference>
<feature type="transmembrane region" description="Helical" evidence="6">
    <location>
        <begin position="278"/>
        <end position="301"/>
    </location>
</feature>
<dbReference type="RefSeq" id="WP_166412154.1">
    <property type="nucleotide sequence ID" value="NZ_CP049869.1"/>
</dbReference>
<proteinExistence type="predicted"/>
<dbReference type="PANTHER" id="PTHR30619">
    <property type="entry name" value="DNA INTERNALIZATION/COMPETENCE PROTEIN COMEC/REC2"/>
    <property type="match status" value="1"/>
</dbReference>
<feature type="transmembrane region" description="Helical" evidence="6">
    <location>
        <begin position="313"/>
        <end position="333"/>
    </location>
</feature>
<feature type="domain" description="DUF4131" evidence="8">
    <location>
        <begin position="66"/>
        <end position="216"/>
    </location>
</feature>